<gene>
    <name evidence="1" type="ORF">HF685_09360</name>
</gene>
<reference evidence="1 2" key="1">
    <citation type="submission" date="2020-04" db="EMBL/GenBank/DDBJ databases">
        <title>Genome sequence for Sphingorhabdus sp. strain M1.</title>
        <authorList>
            <person name="Park S.-J."/>
        </authorList>
    </citation>
    <scope>NUCLEOTIDE SEQUENCE [LARGE SCALE GENOMIC DNA]</scope>
    <source>
        <strain evidence="1 2">JK6</strain>
    </source>
</reference>
<evidence type="ECO:0000313" key="2">
    <source>
        <dbReference type="Proteomes" id="UP000501600"/>
    </source>
</evidence>
<organism evidence="1 2">
    <name type="scientific">Parasphingorhabdus halotolerans</name>
    <dbReference type="NCBI Taxonomy" id="2725558"/>
    <lineage>
        <taxon>Bacteria</taxon>
        <taxon>Pseudomonadati</taxon>
        <taxon>Pseudomonadota</taxon>
        <taxon>Alphaproteobacteria</taxon>
        <taxon>Sphingomonadales</taxon>
        <taxon>Sphingomonadaceae</taxon>
        <taxon>Parasphingorhabdus</taxon>
    </lineage>
</organism>
<dbReference type="Proteomes" id="UP000501600">
    <property type="component" value="Chromosome"/>
</dbReference>
<evidence type="ECO:0000313" key="1">
    <source>
        <dbReference type="EMBL" id="QJB69462.1"/>
    </source>
</evidence>
<keyword evidence="2" id="KW-1185">Reference proteome</keyword>
<protein>
    <submittedName>
        <fullName evidence="1">Uncharacterized protein</fullName>
    </submittedName>
</protein>
<dbReference type="AlphaFoldDB" id="A0A6H2DLB1"/>
<dbReference type="RefSeq" id="WP_168819521.1">
    <property type="nucleotide sequence ID" value="NZ_CP051217.1"/>
</dbReference>
<dbReference type="EMBL" id="CP051217">
    <property type="protein sequence ID" value="QJB69462.1"/>
    <property type="molecule type" value="Genomic_DNA"/>
</dbReference>
<sequence length="75" mass="8197">MSCDGNLTSTDAGQRFSEKFDSRNFSFTEKNGTGALLTVSGQYALDATGEYTILRPSDLSTLRFLGFSKPSFQTL</sequence>
<name>A0A6H2DLB1_9SPHN</name>
<accession>A0A6H2DLB1</accession>
<proteinExistence type="predicted"/>
<dbReference type="KEGG" id="phao:HF685_09360"/>